<organism evidence="1 2">
    <name type="scientific">Lysinibacillus zambalensis</name>
    <dbReference type="NCBI Taxonomy" id="3160866"/>
    <lineage>
        <taxon>Bacteria</taxon>
        <taxon>Bacillati</taxon>
        <taxon>Bacillota</taxon>
        <taxon>Bacilli</taxon>
        <taxon>Bacillales</taxon>
        <taxon>Bacillaceae</taxon>
        <taxon>Lysinibacillus</taxon>
    </lineage>
</organism>
<dbReference type="EMBL" id="JBEGDG010000007">
    <property type="protein sequence ID" value="MEQ6355150.1"/>
    <property type="molecule type" value="Genomic_DNA"/>
</dbReference>
<proteinExistence type="predicted"/>
<keyword evidence="2" id="KW-1185">Reference proteome</keyword>
<accession>A0ABV1MRL7</accession>
<sequence>MRLAKIEAEIDIYDQTPEELLTRFDELIAPDGLSLTNVKGNKILNECLDLKFTKIMEINDEGEEILFFQREAELKYYPSTNKTFKGQDMIRIEKKGDYNIILTPALAFLYNSDSQTTIEMKDVKNINETKLYLEQNYPEYIVLRKIT</sequence>
<name>A0ABV1MRL7_9BACI</name>
<protein>
    <submittedName>
        <fullName evidence="1">Uncharacterized protein</fullName>
    </submittedName>
</protein>
<dbReference type="Proteomes" id="UP001478862">
    <property type="component" value="Unassembled WGS sequence"/>
</dbReference>
<dbReference type="RefSeq" id="WP_349659780.1">
    <property type="nucleotide sequence ID" value="NZ_JBEGDG010000007.1"/>
</dbReference>
<comment type="caution">
    <text evidence="1">The sequence shown here is derived from an EMBL/GenBank/DDBJ whole genome shotgun (WGS) entry which is preliminary data.</text>
</comment>
<gene>
    <name evidence="1" type="ORF">ABNX05_11025</name>
</gene>
<reference evidence="1 2" key="1">
    <citation type="submission" date="2024-06" db="EMBL/GenBank/DDBJ databases">
        <title>Lysinibacillus zambalefons sp. nov., a Novel Firmicute Isolated from the Poon Bato Zambales Hyperalkaline Spring.</title>
        <authorList>
            <person name="Aja J.A."/>
            <person name="Lazaro J.E.H."/>
            <person name="Llorin L.D."/>
            <person name="Lim K.R."/>
            <person name="Teodosio J."/>
            <person name="Dalisay D.S."/>
        </authorList>
    </citation>
    <scope>NUCLEOTIDE SEQUENCE [LARGE SCALE GENOMIC DNA]</scope>
    <source>
        <strain evidence="1 2">M3</strain>
    </source>
</reference>
<evidence type="ECO:0000313" key="1">
    <source>
        <dbReference type="EMBL" id="MEQ6355150.1"/>
    </source>
</evidence>
<evidence type="ECO:0000313" key="2">
    <source>
        <dbReference type="Proteomes" id="UP001478862"/>
    </source>
</evidence>